<dbReference type="PANTHER" id="PTHR11773">
    <property type="entry name" value="GLYCINE DEHYDROGENASE, DECARBOXYLATING"/>
    <property type="match status" value="1"/>
</dbReference>
<dbReference type="InterPro" id="IPR020581">
    <property type="entry name" value="GDC_P"/>
</dbReference>
<dbReference type="PANTHER" id="PTHR11773:SF1">
    <property type="entry name" value="GLYCINE DEHYDROGENASE (DECARBOXYLATING), MITOCHONDRIAL"/>
    <property type="match status" value="1"/>
</dbReference>
<reference evidence="1" key="1">
    <citation type="submission" date="2023-05" db="EMBL/GenBank/DDBJ databases">
        <title>Nepenthes gracilis genome sequencing.</title>
        <authorList>
            <person name="Fukushima K."/>
        </authorList>
    </citation>
    <scope>NUCLEOTIDE SEQUENCE</scope>
    <source>
        <strain evidence="1">SING2019-196</strain>
    </source>
</reference>
<dbReference type="InterPro" id="IPR015421">
    <property type="entry name" value="PyrdxlP-dep_Trfase_major"/>
</dbReference>
<accession>A0AAD3SHZ7</accession>
<dbReference type="GO" id="GO:0004375">
    <property type="term" value="F:glycine dehydrogenase (decarboxylating) activity"/>
    <property type="evidence" value="ECO:0007669"/>
    <property type="project" value="InterPro"/>
</dbReference>
<dbReference type="GO" id="GO:0048046">
    <property type="term" value="C:apoplast"/>
    <property type="evidence" value="ECO:0007669"/>
    <property type="project" value="TreeGrafter"/>
</dbReference>
<dbReference type="SUPFAM" id="SSF53383">
    <property type="entry name" value="PLP-dependent transferases"/>
    <property type="match status" value="1"/>
</dbReference>
<dbReference type="GO" id="GO:0016594">
    <property type="term" value="F:glycine binding"/>
    <property type="evidence" value="ECO:0007669"/>
    <property type="project" value="TreeGrafter"/>
</dbReference>
<dbReference type="GO" id="GO:0009941">
    <property type="term" value="C:chloroplast envelope"/>
    <property type="evidence" value="ECO:0007669"/>
    <property type="project" value="TreeGrafter"/>
</dbReference>
<sequence length="156" mass="16717">MGKTAHCLGAATTSSLMDKQGRKRLPITRFSERAVSMLLLSLSFTWTARGDHHRNVCNIPISAHGTNPASAVRCGMNIVTVGSETKGHISIDESRTAVVSNKDNLSTLMLTYLSTQGIYDEAGVTMENIIYLGGPNIASQIYNKECANARICGAGN</sequence>
<dbReference type="Proteomes" id="UP001279734">
    <property type="component" value="Unassembled WGS sequence"/>
</dbReference>
<dbReference type="EMBL" id="BSYO01000010">
    <property type="protein sequence ID" value="GMH10856.1"/>
    <property type="molecule type" value="Genomic_DNA"/>
</dbReference>
<dbReference type="GO" id="GO:0005960">
    <property type="term" value="C:glycine cleavage complex"/>
    <property type="evidence" value="ECO:0007669"/>
    <property type="project" value="TreeGrafter"/>
</dbReference>
<dbReference type="InterPro" id="IPR015424">
    <property type="entry name" value="PyrdxlP-dep_Trfase"/>
</dbReference>
<dbReference type="Gene3D" id="3.40.640.10">
    <property type="entry name" value="Type I PLP-dependent aspartate aminotransferase-like (Major domain)"/>
    <property type="match status" value="1"/>
</dbReference>
<gene>
    <name evidence="1" type="ORF">Nepgr_012697</name>
</gene>
<dbReference type="GO" id="GO:0030170">
    <property type="term" value="F:pyridoxal phosphate binding"/>
    <property type="evidence" value="ECO:0007669"/>
    <property type="project" value="TreeGrafter"/>
</dbReference>
<dbReference type="GO" id="GO:0019464">
    <property type="term" value="P:glycine decarboxylation via glycine cleavage system"/>
    <property type="evidence" value="ECO:0007669"/>
    <property type="project" value="TreeGrafter"/>
</dbReference>
<evidence type="ECO:0000313" key="1">
    <source>
        <dbReference type="EMBL" id="GMH10856.1"/>
    </source>
</evidence>
<comment type="caution">
    <text evidence="1">The sequence shown here is derived from an EMBL/GenBank/DDBJ whole genome shotgun (WGS) entry which is preliminary data.</text>
</comment>
<dbReference type="GO" id="GO:0005739">
    <property type="term" value="C:mitochondrion"/>
    <property type="evidence" value="ECO:0007669"/>
    <property type="project" value="TreeGrafter"/>
</dbReference>
<proteinExistence type="predicted"/>
<organism evidence="1 2">
    <name type="scientific">Nepenthes gracilis</name>
    <name type="common">Slender pitcher plant</name>
    <dbReference type="NCBI Taxonomy" id="150966"/>
    <lineage>
        <taxon>Eukaryota</taxon>
        <taxon>Viridiplantae</taxon>
        <taxon>Streptophyta</taxon>
        <taxon>Embryophyta</taxon>
        <taxon>Tracheophyta</taxon>
        <taxon>Spermatophyta</taxon>
        <taxon>Magnoliopsida</taxon>
        <taxon>eudicotyledons</taxon>
        <taxon>Gunneridae</taxon>
        <taxon>Pentapetalae</taxon>
        <taxon>Caryophyllales</taxon>
        <taxon>Nepenthaceae</taxon>
        <taxon>Nepenthes</taxon>
    </lineage>
</organism>
<protein>
    <submittedName>
        <fullName evidence="1">Uncharacterized protein</fullName>
    </submittedName>
</protein>
<evidence type="ECO:0000313" key="2">
    <source>
        <dbReference type="Proteomes" id="UP001279734"/>
    </source>
</evidence>
<dbReference type="AlphaFoldDB" id="A0AAD3SHZ7"/>
<keyword evidence="2" id="KW-1185">Reference proteome</keyword>
<name>A0AAD3SHZ7_NEPGR</name>